<dbReference type="AlphaFoldDB" id="A0A087U9M1"/>
<dbReference type="OrthoDB" id="1078367at2759"/>
<protein>
    <submittedName>
        <fullName evidence="3">Single-stranded DNA-binding protein, mitochondrial</fullName>
    </submittedName>
</protein>
<evidence type="ECO:0000256" key="2">
    <source>
        <dbReference type="PROSITE-ProRule" id="PRU00252"/>
    </source>
</evidence>
<dbReference type="Pfam" id="PF00436">
    <property type="entry name" value="SSB"/>
    <property type="match status" value="1"/>
</dbReference>
<dbReference type="SUPFAM" id="SSF50249">
    <property type="entry name" value="Nucleic acid-binding proteins"/>
    <property type="match status" value="1"/>
</dbReference>
<evidence type="ECO:0000256" key="1">
    <source>
        <dbReference type="ARBA" id="ARBA00023125"/>
    </source>
</evidence>
<dbReference type="PANTHER" id="PTHR10302">
    <property type="entry name" value="SINGLE-STRANDED DNA-BINDING PROTEIN"/>
    <property type="match status" value="1"/>
</dbReference>
<evidence type="ECO:0000313" key="3">
    <source>
        <dbReference type="EMBL" id="KFM74060.1"/>
    </source>
</evidence>
<dbReference type="Proteomes" id="UP000054359">
    <property type="component" value="Unassembled WGS sequence"/>
</dbReference>
<dbReference type="InterPro" id="IPR011344">
    <property type="entry name" value="ssDNA-bd"/>
</dbReference>
<dbReference type="GO" id="GO:0006264">
    <property type="term" value="P:mitochondrial DNA replication"/>
    <property type="evidence" value="ECO:0007669"/>
    <property type="project" value="TreeGrafter"/>
</dbReference>
<dbReference type="PROSITE" id="PS50935">
    <property type="entry name" value="SSB"/>
    <property type="match status" value="1"/>
</dbReference>
<dbReference type="STRING" id="407821.A0A087U9M1"/>
<dbReference type="OMA" id="KTQWHRI"/>
<dbReference type="InterPro" id="IPR000424">
    <property type="entry name" value="Primosome_PriB/ssb"/>
</dbReference>
<dbReference type="PANTHER" id="PTHR10302:SF0">
    <property type="entry name" value="SINGLE-STRANDED DNA-BINDING PROTEIN, MITOCHONDRIAL"/>
    <property type="match status" value="1"/>
</dbReference>
<keyword evidence="4" id="KW-1185">Reference proteome</keyword>
<dbReference type="EMBL" id="KK118861">
    <property type="protein sequence ID" value="KFM74060.1"/>
    <property type="molecule type" value="Genomic_DNA"/>
</dbReference>
<sequence>MFRLPIINSSLMCNLLKNRYSLSTGKIRQFCDDSPRISLEKSINQVILLGRVGINPQLRGTESKPVVVFTLATNTNYKYDSGELHQKTDWHRISVFKPNLRNLVLDYLKKGSRVFVEGRILYGEFTDAKGVIHNSTSIIANDIIFVSTPEKKEEFDPEPEEYNV</sequence>
<reference evidence="3 4" key="1">
    <citation type="submission" date="2013-11" db="EMBL/GenBank/DDBJ databases">
        <title>Genome sequencing of Stegodyphus mimosarum.</title>
        <authorList>
            <person name="Bechsgaard J."/>
        </authorList>
    </citation>
    <scope>NUCLEOTIDE SEQUENCE [LARGE SCALE GENOMIC DNA]</scope>
</reference>
<accession>A0A087U9M1</accession>
<dbReference type="FunFam" id="2.40.50.140:FF:000269">
    <property type="entry name" value="Single-stranded DNA-binding protein"/>
    <property type="match status" value="1"/>
</dbReference>
<dbReference type="GO" id="GO:0003697">
    <property type="term" value="F:single-stranded DNA binding"/>
    <property type="evidence" value="ECO:0007669"/>
    <property type="project" value="InterPro"/>
</dbReference>
<name>A0A087U9M1_STEMI</name>
<dbReference type="HAMAP" id="MF_00984">
    <property type="entry name" value="SSB"/>
    <property type="match status" value="1"/>
</dbReference>
<feature type="non-terminal residue" evidence="3">
    <location>
        <position position="164"/>
    </location>
</feature>
<dbReference type="Gene3D" id="2.40.50.140">
    <property type="entry name" value="Nucleic acid-binding proteins"/>
    <property type="match status" value="1"/>
</dbReference>
<dbReference type="CDD" id="cd04496">
    <property type="entry name" value="SSB_OBF"/>
    <property type="match status" value="1"/>
</dbReference>
<proteinExistence type="inferred from homology"/>
<evidence type="ECO:0000313" key="4">
    <source>
        <dbReference type="Proteomes" id="UP000054359"/>
    </source>
</evidence>
<dbReference type="InterPro" id="IPR012340">
    <property type="entry name" value="NA-bd_OB-fold"/>
</dbReference>
<keyword evidence="1 2" id="KW-0238">DNA-binding</keyword>
<organism evidence="3 4">
    <name type="scientific">Stegodyphus mimosarum</name>
    <name type="common">African social velvet spider</name>
    <dbReference type="NCBI Taxonomy" id="407821"/>
    <lineage>
        <taxon>Eukaryota</taxon>
        <taxon>Metazoa</taxon>
        <taxon>Ecdysozoa</taxon>
        <taxon>Arthropoda</taxon>
        <taxon>Chelicerata</taxon>
        <taxon>Arachnida</taxon>
        <taxon>Araneae</taxon>
        <taxon>Araneomorphae</taxon>
        <taxon>Entelegynae</taxon>
        <taxon>Eresoidea</taxon>
        <taxon>Eresidae</taxon>
        <taxon>Stegodyphus</taxon>
    </lineage>
</organism>
<gene>
    <name evidence="3" type="ORF">X975_07856</name>
</gene>
<dbReference type="NCBIfam" id="TIGR00621">
    <property type="entry name" value="ssb"/>
    <property type="match status" value="1"/>
</dbReference>
<dbReference type="GO" id="GO:0042645">
    <property type="term" value="C:mitochondrial nucleoid"/>
    <property type="evidence" value="ECO:0007669"/>
    <property type="project" value="TreeGrafter"/>
</dbReference>